<dbReference type="Gene3D" id="3.30.160.60">
    <property type="entry name" value="Classic Zinc Finger"/>
    <property type="match status" value="1"/>
</dbReference>
<dbReference type="InterPro" id="IPR002104">
    <property type="entry name" value="Integrase_catalytic"/>
</dbReference>
<reference evidence="9" key="1">
    <citation type="submission" date="2017-05" db="EMBL/GenBank/DDBJ databases">
        <authorList>
            <person name="Sharma S."/>
            <person name="Sidhu C."/>
            <person name="Pinnaka A.K."/>
        </authorList>
    </citation>
    <scope>NUCLEOTIDE SEQUENCE [LARGE SCALE GENOMIC DNA]</scope>
    <source>
        <strain evidence="9">AK93</strain>
    </source>
</reference>
<dbReference type="InterPro" id="IPR010998">
    <property type="entry name" value="Integrase_recombinase_N"/>
</dbReference>
<dbReference type="Gene3D" id="1.10.443.10">
    <property type="entry name" value="Intergrase catalytic core"/>
    <property type="match status" value="1"/>
</dbReference>
<comment type="similarity">
    <text evidence="1">Belongs to the 'phage' integrase family.</text>
</comment>
<proteinExistence type="inferred from homology"/>
<dbReference type="Proteomes" id="UP000256763">
    <property type="component" value="Unassembled WGS sequence"/>
</dbReference>
<protein>
    <recommendedName>
        <fullName evidence="10">Integrase</fullName>
    </recommendedName>
</protein>
<evidence type="ECO:0000313" key="9">
    <source>
        <dbReference type="Proteomes" id="UP000256763"/>
    </source>
</evidence>
<evidence type="ECO:0008006" key="10">
    <source>
        <dbReference type="Google" id="ProtNLM"/>
    </source>
</evidence>
<organism evidence="8 9">
    <name type="scientific">Alkalilimnicola ehrlichii</name>
    <dbReference type="NCBI Taxonomy" id="351052"/>
    <lineage>
        <taxon>Bacteria</taxon>
        <taxon>Pseudomonadati</taxon>
        <taxon>Pseudomonadota</taxon>
        <taxon>Gammaproteobacteria</taxon>
        <taxon>Chromatiales</taxon>
        <taxon>Ectothiorhodospiraceae</taxon>
        <taxon>Alkalilimnicola</taxon>
    </lineage>
</organism>
<keyword evidence="3 5" id="KW-0238">DNA-binding</keyword>
<dbReference type="PROSITE" id="PS51898">
    <property type="entry name" value="TYR_RECOMBINASE"/>
    <property type="match status" value="1"/>
</dbReference>
<evidence type="ECO:0000259" key="7">
    <source>
        <dbReference type="PROSITE" id="PS51900"/>
    </source>
</evidence>
<dbReference type="PANTHER" id="PTHR30629:SF2">
    <property type="entry name" value="PROPHAGE INTEGRASE INTS-RELATED"/>
    <property type="match status" value="1"/>
</dbReference>
<evidence type="ECO:0000256" key="5">
    <source>
        <dbReference type="PROSITE-ProRule" id="PRU01248"/>
    </source>
</evidence>
<evidence type="ECO:0000256" key="1">
    <source>
        <dbReference type="ARBA" id="ARBA00008857"/>
    </source>
</evidence>
<dbReference type="SUPFAM" id="SSF56349">
    <property type="entry name" value="DNA breaking-rejoining enzymes"/>
    <property type="match status" value="1"/>
</dbReference>
<gene>
    <name evidence="8" type="ORF">CAL65_01005</name>
</gene>
<dbReference type="AlphaFoldDB" id="A0A3E0X185"/>
<evidence type="ECO:0000313" key="8">
    <source>
        <dbReference type="EMBL" id="RFA39413.1"/>
    </source>
</evidence>
<name>A0A3E0X185_9GAMM</name>
<comment type="caution">
    <text evidence="8">The sequence shown here is derived from an EMBL/GenBank/DDBJ whole genome shotgun (WGS) entry which is preliminary data.</text>
</comment>
<evidence type="ECO:0000256" key="2">
    <source>
        <dbReference type="ARBA" id="ARBA00022908"/>
    </source>
</evidence>
<dbReference type="EMBL" id="NFZW01000001">
    <property type="protein sequence ID" value="RFA39413.1"/>
    <property type="molecule type" value="Genomic_DNA"/>
</dbReference>
<sequence>MGRPRTKNKHLPPRVYFKHGAYYYVDRAGQWHRLGANLPDAMAEWAKLVEAPVTATRMQSLFDRYMLEIAPRKAPRTYKDNKSEIKALRVFFGDMKPEDVEPRHVYEFLEIRGQTAPVRANRERALLSHVFTKAMQWGVLRYNPCRGVKRITERPRDRYIEDEELAAFMQSASPLLQAYCLYKYCTGRRQGEILATRLDQLKEDGIHYQQTAKQGKRVVIEWDDDLRLAVQMAKALPRPSNSEYLFCTRHGQPYSGDGFRSIWQRAMRKALAEGIIKERFTEHDIRAKAGTDADERGLDAHGLLAHARKTTTDIYIKRRKVQRVKPLNRQKPV</sequence>
<dbReference type="GO" id="GO:0006310">
    <property type="term" value="P:DNA recombination"/>
    <property type="evidence" value="ECO:0007669"/>
    <property type="project" value="UniProtKB-KW"/>
</dbReference>
<dbReference type="InterPro" id="IPR011010">
    <property type="entry name" value="DNA_brk_join_enz"/>
</dbReference>
<keyword evidence="4" id="KW-0233">DNA recombination</keyword>
<feature type="domain" description="Tyr recombinase" evidence="6">
    <location>
        <begin position="155"/>
        <end position="328"/>
    </location>
</feature>
<dbReference type="InterPro" id="IPR050808">
    <property type="entry name" value="Phage_Integrase"/>
</dbReference>
<dbReference type="InterPro" id="IPR044068">
    <property type="entry name" value="CB"/>
</dbReference>
<dbReference type="PROSITE" id="PS51900">
    <property type="entry name" value="CB"/>
    <property type="match status" value="1"/>
</dbReference>
<dbReference type="GO" id="GO:0003677">
    <property type="term" value="F:DNA binding"/>
    <property type="evidence" value="ECO:0007669"/>
    <property type="project" value="UniProtKB-UniRule"/>
</dbReference>
<dbReference type="RefSeq" id="WP_116347318.1">
    <property type="nucleotide sequence ID" value="NZ_NFZW01000001.1"/>
</dbReference>
<evidence type="ECO:0000256" key="4">
    <source>
        <dbReference type="ARBA" id="ARBA00023172"/>
    </source>
</evidence>
<evidence type="ECO:0000259" key="6">
    <source>
        <dbReference type="PROSITE" id="PS51898"/>
    </source>
</evidence>
<dbReference type="Pfam" id="PF00589">
    <property type="entry name" value="Phage_integrase"/>
    <property type="match status" value="1"/>
</dbReference>
<feature type="domain" description="Core-binding (CB)" evidence="7">
    <location>
        <begin position="56"/>
        <end position="135"/>
    </location>
</feature>
<accession>A0A3E0X185</accession>
<dbReference type="InterPro" id="IPR013762">
    <property type="entry name" value="Integrase-like_cat_sf"/>
</dbReference>
<dbReference type="PANTHER" id="PTHR30629">
    <property type="entry name" value="PROPHAGE INTEGRASE"/>
    <property type="match status" value="1"/>
</dbReference>
<dbReference type="GO" id="GO:0015074">
    <property type="term" value="P:DNA integration"/>
    <property type="evidence" value="ECO:0007669"/>
    <property type="project" value="UniProtKB-KW"/>
</dbReference>
<keyword evidence="9" id="KW-1185">Reference proteome</keyword>
<dbReference type="Gene3D" id="1.10.150.130">
    <property type="match status" value="1"/>
</dbReference>
<evidence type="ECO:0000256" key="3">
    <source>
        <dbReference type="ARBA" id="ARBA00023125"/>
    </source>
</evidence>
<keyword evidence="2" id="KW-0229">DNA integration</keyword>